<comment type="caution">
    <text evidence="1">The sequence shown here is derived from an EMBL/GenBank/DDBJ whole genome shotgun (WGS) entry which is preliminary data.</text>
</comment>
<sequence>MHMLWRVRLRTTTPLLYVTFRVPPQSKRLMPHEVVQRARRLGQLSLSTPLTELSEYVPQTFSLEWCTVLRVESRT</sequence>
<name>A0A1C7M452_GRIFR</name>
<evidence type="ECO:0000313" key="2">
    <source>
        <dbReference type="Proteomes" id="UP000092993"/>
    </source>
</evidence>
<protein>
    <submittedName>
        <fullName evidence="1">Uncharacterized protein</fullName>
    </submittedName>
</protein>
<organism evidence="1 2">
    <name type="scientific">Grifola frondosa</name>
    <name type="common">Maitake</name>
    <name type="synonym">Polyporus frondosus</name>
    <dbReference type="NCBI Taxonomy" id="5627"/>
    <lineage>
        <taxon>Eukaryota</taxon>
        <taxon>Fungi</taxon>
        <taxon>Dikarya</taxon>
        <taxon>Basidiomycota</taxon>
        <taxon>Agaricomycotina</taxon>
        <taxon>Agaricomycetes</taxon>
        <taxon>Polyporales</taxon>
        <taxon>Grifolaceae</taxon>
        <taxon>Grifola</taxon>
    </lineage>
</organism>
<keyword evidence="2" id="KW-1185">Reference proteome</keyword>
<dbReference type="Proteomes" id="UP000092993">
    <property type="component" value="Unassembled WGS sequence"/>
</dbReference>
<reference evidence="1 2" key="1">
    <citation type="submission" date="2016-03" db="EMBL/GenBank/DDBJ databases">
        <title>Whole genome sequencing of Grifola frondosa 9006-11.</title>
        <authorList>
            <person name="Min B."/>
            <person name="Park H."/>
            <person name="Kim J.-G."/>
            <person name="Cho H."/>
            <person name="Oh Y.-L."/>
            <person name="Kong W.-S."/>
            <person name="Choi I.-G."/>
        </authorList>
    </citation>
    <scope>NUCLEOTIDE SEQUENCE [LARGE SCALE GENOMIC DNA]</scope>
    <source>
        <strain evidence="1 2">9006-11</strain>
    </source>
</reference>
<accession>A0A1C7M452</accession>
<gene>
    <name evidence="1" type="ORF">A0H81_08822</name>
</gene>
<evidence type="ECO:0000313" key="1">
    <source>
        <dbReference type="EMBL" id="OBZ71129.1"/>
    </source>
</evidence>
<proteinExistence type="predicted"/>
<dbReference type="EMBL" id="LUGG01000011">
    <property type="protein sequence ID" value="OBZ71129.1"/>
    <property type="molecule type" value="Genomic_DNA"/>
</dbReference>
<dbReference type="AlphaFoldDB" id="A0A1C7M452"/>